<dbReference type="RefSeq" id="WP_106203914.1">
    <property type="nucleotide sequence ID" value="NZ_PVTD01000002.1"/>
</dbReference>
<evidence type="ECO:0000313" key="4">
    <source>
        <dbReference type="Proteomes" id="UP000239480"/>
    </source>
</evidence>
<dbReference type="EMBL" id="PVTD01000002">
    <property type="protein sequence ID" value="PRY24975.1"/>
    <property type="molecule type" value="Genomic_DNA"/>
</dbReference>
<gene>
    <name evidence="3" type="ORF">CLV78_102149</name>
</gene>
<dbReference type="OrthoDB" id="9920386at2"/>
<organism evidence="3 4">
    <name type="scientific">Aliiruegeria haliotis</name>
    <dbReference type="NCBI Taxonomy" id="1280846"/>
    <lineage>
        <taxon>Bacteria</taxon>
        <taxon>Pseudomonadati</taxon>
        <taxon>Pseudomonadota</taxon>
        <taxon>Alphaproteobacteria</taxon>
        <taxon>Rhodobacterales</taxon>
        <taxon>Roseobacteraceae</taxon>
        <taxon>Aliiruegeria</taxon>
    </lineage>
</organism>
<evidence type="ECO:0000256" key="2">
    <source>
        <dbReference type="SAM" id="Phobius"/>
    </source>
</evidence>
<feature type="region of interest" description="Disordered" evidence="1">
    <location>
        <begin position="62"/>
        <end position="81"/>
    </location>
</feature>
<comment type="caution">
    <text evidence="3">The sequence shown here is derived from an EMBL/GenBank/DDBJ whole genome shotgun (WGS) entry which is preliminary data.</text>
</comment>
<dbReference type="AlphaFoldDB" id="A0A2T0RUV2"/>
<sequence>MDDFTLEQLRGFLLYVLRRTMLVAFCLGAGIFGMPNDVGARDTLLQSGEIAATGARRIVVTPGEAASNPTDSAAQQDDGGAPGAAAIFDKMLEMVGIRPSGEKLASADPGLGLVGALERVAVERDNAIDWANAIGAAMGEADRMEGAKARLRREAAAAEKARRPLTLGERLFEEFGARARVQSPYEVSRAALTR</sequence>
<keyword evidence="4" id="KW-1185">Reference proteome</keyword>
<proteinExistence type="predicted"/>
<accession>A0A2T0RUV2</accession>
<feature type="transmembrane region" description="Helical" evidence="2">
    <location>
        <begin position="12"/>
        <end position="32"/>
    </location>
</feature>
<name>A0A2T0RUV2_9RHOB</name>
<dbReference type="Proteomes" id="UP000239480">
    <property type="component" value="Unassembled WGS sequence"/>
</dbReference>
<protein>
    <submittedName>
        <fullName evidence="3">Uncharacterized protein</fullName>
    </submittedName>
</protein>
<evidence type="ECO:0000313" key="3">
    <source>
        <dbReference type="EMBL" id="PRY24975.1"/>
    </source>
</evidence>
<reference evidence="3 4" key="1">
    <citation type="submission" date="2018-03" db="EMBL/GenBank/DDBJ databases">
        <title>Genomic Encyclopedia of Archaeal and Bacterial Type Strains, Phase II (KMG-II): from individual species to whole genera.</title>
        <authorList>
            <person name="Goeker M."/>
        </authorList>
    </citation>
    <scope>NUCLEOTIDE SEQUENCE [LARGE SCALE GENOMIC DNA]</scope>
    <source>
        <strain evidence="3 4">DSM 29328</strain>
    </source>
</reference>
<keyword evidence="2" id="KW-0812">Transmembrane</keyword>
<keyword evidence="2" id="KW-0472">Membrane</keyword>
<evidence type="ECO:0000256" key="1">
    <source>
        <dbReference type="SAM" id="MobiDB-lite"/>
    </source>
</evidence>
<keyword evidence="2" id="KW-1133">Transmembrane helix</keyword>